<dbReference type="GO" id="GO:0008616">
    <property type="term" value="P:tRNA queuosine(34) biosynthetic process"/>
    <property type="evidence" value="ECO:0007669"/>
    <property type="project" value="UniProtKB-UniRule"/>
</dbReference>
<keyword evidence="1 5" id="KW-0963">Cytoplasm</keyword>
<comment type="similarity">
    <text evidence="5">Belongs to the QueA family.</text>
</comment>
<comment type="pathway">
    <text evidence="5">tRNA modification; tRNA-queuosine biosynthesis.</text>
</comment>
<name>A0A953J5D0_9BACT</name>
<dbReference type="AlphaFoldDB" id="A0A953J5D0"/>
<keyword evidence="2 5" id="KW-0808">Transferase</keyword>
<dbReference type="HAMAP" id="MF_00113">
    <property type="entry name" value="QueA"/>
    <property type="match status" value="1"/>
</dbReference>
<comment type="catalytic activity">
    <reaction evidence="5">
        <text>7-aminomethyl-7-carbaguanosine(34) in tRNA + S-adenosyl-L-methionine = epoxyqueuosine(34) in tRNA + adenine + L-methionine + 2 H(+)</text>
        <dbReference type="Rhea" id="RHEA:32155"/>
        <dbReference type="Rhea" id="RHEA-COMP:10342"/>
        <dbReference type="Rhea" id="RHEA-COMP:18582"/>
        <dbReference type="ChEBI" id="CHEBI:15378"/>
        <dbReference type="ChEBI" id="CHEBI:16708"/>
        <dbReference type="ChEBI" id="CHEBI:57844"/>
        <dbReference type="ChEBI" id="CHEBI:59789"/>
        <dbReference type="ChEBI" id="CHEBI:82833"/>
        <dbReference type="ChEBI" id="CHEBI:194443"/>
        <dbReference type="EC" id="2.4.99.17"/>
    </reaction>
</comment>
<dbReference type="NCBIfam" id="NF001140">
    <property type="entry name" value="PRK00147.1"/>
    <property type="match status" value="1"/>
</dbReference>
<dbReference type="Gene3D" id="3.40.1780.10">
    <property type="entry name" value="QueA-like"/>
    <property type="match status" value="2"/>
</dbReference>
<keyword evidence="3 5" id="KW-0949">S-adenosyl-L-methionine</keyword>
<dbReference type="EC" id="2.4.99.17" evidence="5"/>
<dbReference type="SUPFAM" id="SSF111337">
    <property type="entry name" value="QueA-like"/>
    <property type="match status" value="1"/>
</dbReference>
<comment type="subunit">
    <text evidence="5">Monomer.</text>
</comment>
<organism evidence="6 7">
    <name type="scientific">Candidatus Nitrobium versatile</name>
    <dbReference type="NCBI Taxonomy" id="2884831"/>
    <lineage>
        <taxon>Bacteria</taxon>
        <taxon>Pseudomonadati</taxon>
        <taxon>Nitrospirota</taxon>
        <taxon>Nitrospiria</taxon>
        <taxon>Nitrospirales</taxon>
        <taxon>Nitrospiraceae</taxon>
        <taxon>Candidatus Nitrobium</taxon>
    </lineage>
</organism>
<evidence type="ECO:0000313" key="7">
    <source>
        <dbReference type="Proteomes" id="UP000705867"/>
    </source>
</evidence>
<evidence type="ECO:0000256" key="3">
    <source>
        <dbReference type="ARBA" id="ARBA00022691"/>
    </source>
</evidence>
<evidence type="ECO:0000256" key="1">
    <source>
        <dbReference type="ARBA" id="ARBA00022490"/>
    </source>
</evidence>
<dbReference type="InterPro" id="IPR036100">
    <property type="entry name" value="QueA_sf"/>
</dbReference>
<evidence type="ECO:0000256" key="4">
    <source>
        <dbReference type="ARBA" id="ARBA00022785"/>
    </source>
</evidence>
<dbReference type="EMBL" id="JAIOIV010000082">
    <property type="protein sequence ID" value="MBZ0156643.1"/>
    <property type="molecule type" value="Genomic_DNA"/>
</dbReference>
<dbReference type="Pfam" id="PF02547">
    <property type="entry name" value="Queuosine_synth"/>
    <property type="match status" value="1"/>
</dbReference>
<dbReference type="PANTHER" id="PTHR30307">
    <property type="entry name" value="S-ADENOSYLMETHIONINE:TRNA RIBOSYLTRANSFERASE-ISOMERASE"/>
    <property type="match status" value="1"/>
</dbReference>
<comment type="caution">
    <text evidence="6">The sequence shown here is derived from an EMBL/GenBank/DDBJ whole genome shotgun (WGS) entry which is preliminary data.</text>
</comment>
<dbReference type="PANTHER" id="PTHR30307:SF0">
    <property type="entry name" value="S-ADENOSYLMETHIONINE:TRNA RIBOSYLTRANSFERASE-ISOMERASE"/>
    <property type="match status" value="1"/>
</dbReference>
<reference evidence="6" key="2">
    <citation type="submission" date="2021-08" db="EMBL/GenBank/DDBJ databases">
        <authorList>
            <person name="Dalcin Martins P."/>
        </authorList>
    </citation>
    <scope>NUCLEOTIDE SEQUENCE</scope>
    <source>
        <strain evidence="6">MAG_39</strain>
    </source>
</reference>
<gene>
    <name evidence="5 6" type="primary">queA</name>
    <name evidence="6" type="ORF">K8I29_10615</name>
</gene>
<dbReference type="InterPro" id="IPR042118">
    <property type="entry name" value="QueA_dom1"/>
</dbReference>
<dbReference type="InterPro" id="IPR042119">
    <property type="entry name" value="QueA_dom2"/>
</dbReference>
<reference evidence="6" key="1">
    <citation type="journal article" date="2021" name="bioRxiv">
        <title>Unraveling nitrogen, sulfur and carbon metabolic pathways and microbial community transcriptional responses to substrate deprivation and toxicity stresses in a bioreactor mimicking anoxic brackish coastal sediment conditions.</title>
        <authorList>
            <person name="Martins P.D."/>
            <person name="Echeveste M.J."/>
            <person name="Arshad A."/>
            <person name="Kurth J."/>
            <person name="Ouboter H."/>
            <person name="Jetten M.S.M."/>
            <person name="Welte C.U."/>
        </authorList>
    </citation>
    <scope>NUCLEOTIDE SEQUENCE</scope>
    <source>
        <strain evidence="6">MAG_39</strain>
    </source>
</reference>
<accession>A0A953J5D0</accession>
<keyword evidence="4 5" id="KW-0671">Queuosine biosynthesis</keyword>
<proteinExistence type="inferred from homology"/>
<sequence>MKTADFDFVLPKELIALHPAPVRDHSRLLVLRRDGPLEHRKFYDLTEYLGAGDMLLLNDTKVFPARVTGSKPAGGEIDLLLVREVDGTGVWEALFRGKYCGGITVFGDIRAEIWRDAGGGDAGEGTLPPKGYIRFPDMDPSCIRELLWRYGSMPLPPYIRREPRDEDRERYQTVYAEHQGSIAAPTAGLHFTGELLRRIRDKGVLTRTLTLHVGTGTFKPVRTERLDEHVMDAEYFEMDAALPGEILAVKERGGRLITVGTTATRAIEGFLSGRYKKCGQPGANGRKSTLCGHTDIFIYPGYRFRVVDGLLTNFHLPGSTPLMLVSALAGVENIRNAYENAIAAGYRFFSYGDAMLIS</sequence>
<dbReference type="NCBIfam" id="TIGR00113">
    <property type="entry name" value="queA"/>
    <property type="match status" value="1"/>
</dbReference>
<dbReference type="Proteomes" id="UP000705867">
    <property type="component" value="Unassembled WGS sequence"/>
</dbReference>
<dbReference type="GO" id="GO:0005737">
    <property type="term" value="C:cytoplasm"/>
    <property type="evidence" value="ECO:0007669"/>
    <property type="project" value="UniProtKB-SubCell"/>
</dbReference>
<keyword evidence="6" id="KW-0328">Glycosyltransferase</keyword>
<evidence type="ECO:0000313" key="6">
    <source>
        <dbReference type="EMBL" id="MBZ0156643.1"/>
    </source>
</evidence>
<dbReference type="GO" id="GO:0051075">
    <property type="term" value="F:S-adenosylmethionine:tRNA ribosyltransferase-isomerase activity"/>
    <property type="evidence" value="ECO:0007669"/>
    <property type="project" value="UniProtKB-EC"/>
</dbReference>
<dbReference type="InterPro" id="IPR003699">
    <property type="entry name" value="QueA"/>
</dbReference>
<evidence type="ECO:0000256" key="5">
    <source>
        <dbReference type="HAMAP-Rule" id="MF_00113"/>
    </source>
</evidence>
<protein>
    <recommendedName>
        <fullName evidence="5">S-adenosylmethionine:tRNA ribosyltransferase-isomerase</fullName>
        <ecNumber evidence="5">2.4.99.17</ecNumber>
    </recommendedName>
    <alternativeName>
        <fullName evidence="5">Queuosine biosynthesis protein QueA</fullName>
    </alternativeName>
</protein>
<evidence type="ECO:0000256" key="2">
    <source>
        <dbReference type="ARBA" id="ARBA00022679"/>
    </source>
</evidence>
<comment type="subcellular location">
    <subcellularLocation>
        <location evidence="5">Cytoplasm</location>
    </subcellularLocation>
</comment>
<dbReference type="Gene3D" id="2.40.10.240">
    <property type="entry name" value="QueA-like"/>
    <property type="match status" value="1"/>
</dbReference>
<comment type="function">
    <text evidence="5">Transfers and isomerizes the ribose moiety from AdoMet to the 7-aminomethyl group of 7-deazaguanine (preQ1-tRNA) to give epoxyqueuosine (oQ-tRNA).</text>
</comment>